<dbReference type="EMBL" id="CP003532">
    <property type="protein sequence ID" value="AFK07795.1"/>
    <property type="molecule type" value="Genomic_DNA"/>
</dbReference>
<protein>
    <submittedName>
        <fullName evidence="1">Uncharacterized protein</fullName>
    </submittedName>
</protein>
<gene>
    <name evidence="1" type="ORF">Theba_2162</name>
</gene>
<dbReference type="Proteomes" id="UP000002881">
    <property type="component" value="Chromosome"/>
</dbReference>
<organism evidence="1 2">
    <name type="scientific">Mesotoga prima MesG1.Ag.4.2</name>
    <dbReference type="NCBI Taxonomy" id="660470"/>
    <lineage>
        <taxon>Bacteria</taxon>
        <taxon>Thermotogati</taxon>
        <taxon>Thermotogota</taxon>
        <taxon>Thermotogae</taxon>
        <taxon>Kosmotogales</taxon>
        <taxon>Kosmotogaceae</taxon>
        <taxon>Mesotoga</taxon>
    </lineage>
</organism>
<accession>I2F792</accession>
<proteinExistence type="predicted"/>
<reference evidence="1 2" key="1">
    <citation type="journal article" date="2012" name="Genome Biol. Evol.">
        <title>Genome Sequence of the Mesophilic Thermotogales Bacterium Mesotoga prima MesG1.Ag.4.2 Reveals the Largest Thermotogales Genome To Date.</title>
        <authorList>
            <person name="Zhaxybayeva O."/>
            <person name="Swithers K.S."/>
            <person name="Foght J."/>
            <person name="Green A.G."/>
            <person name="Bruce D."/>
            <person name="Detter C."/>
            <person name="Han S."/>
            <person name="Teshima H."/>
            <person name="Han J."/>
            <person name="Woyke T."/>
            <person name="Pitluck S."/>
            <person name="Nolan M."/>
            <person name="Ivanova N."/>
            <person name="Pati A."/>
            <person name="Land M.L."/>
            <person name="Dlutek M."/>
            <person name="Doolittle W.F."/>
            <person name="Noll K.M."/>
            <person name="Nesbo C.L."/>
        </authorList>
    </citation>
    <scope>NUCLEOTIDE SEQUENCE [LARGE SCALE GENOMIC DNA]</scope>
    <source>
        <strain evidence="2">mesG1.Ag.4.2</strain>
    </source>
</reference>
<sequence length="49" mass="5824">MKTLFKRRMEIMGQIRINMIRYPIPLCIDGSFCITNTVSQYVLKKTSKR</sequence>
<name>I2F792_9BACT</name>
<dbReference type="STRING" id="660470.Theba_2162"/>
<dbReference type="AlphaFoldDB" id="I2F792"/>
<dbReference type="HOGENOM" id="CLU_3137544_0_0_0"/>
<evidence type="ECO:0000313" key="2">
    <source>
        <dbReference type="Proteomes" id="UP000002881"/>
    </source>
</evidence>
<dbReference type="KEGG" id="mpg:Theba_2162"/>
<evidence type="ECO:0000313" key="1">
    <source>
        <dbReference type="EMBL" id="AFK07795.1"/>
    </source>
</evidence>
<keyword evidence="2" id="KW-1185">Reference proteome</keyword>